<keyword evidence="1" id="KW-0255">Endonuclease</keyword>
<keyword evidence="1" id="KW-0540">Nuclease</keyword>
<dbReference type="Proteomes" id="UP000314294">
    <property type="component" value="Unassembled WGS sequence"/>
</dbReference>
<sequence>MADQNKKDTDPNFYNEILTPSELFAARSRSHKIPVRGQKDFFPDGSDEQRRRLEQSLNEHWDLVSEERVEKM</sequence>
<keyword evidence="1" id="KW-0378">Hydrolase</keyword>
<reference evidence="1 2" key="1">
    <citation type="submission" date="2019-03" db="EMBL/GenBank/DDBJ databases">
        <title>First draft genome of Liparis tanakae, snailfish: a comprehensive survey of snailfish specific genes.</title>
        <authorList>
            <person name="Kim W."/>
            <person name="Song I."/>
            <person name="Jeong J.-H."/>
            <person name="Kim D."/>
            <person name="Kim S."/>
            <person name="Ryu S."/>
            <person name="Song J.Y."/>
            <person name="Lee S.K."/>
        </authorList>
    </citation>
    <scope>NUCLEOTIDE SEQUENCE [LARGE SCALE GENOMIC DNA]</scope>
    <source>
        <tissue evidence="1">Muscle</tissue>
    </source>
</reference>
<organism evidence="1 2">
    <name type="scientific">Liparis tanakae</name>
    <name type="common">Tanaka's snailfish</name>
    <dbReference type="NCBI Taxonomy" id="230148"/>
    <lineage>
        <taxon>Eukaryota</taxon>
        <taxon>Metazoa</taxon>
        <taxon>Chordata</taxon>
        <taxon>Craniata</taxon>
        <taxon>Vertebrata</taxon>
        <taxon>Euteleostomi</taxon>
        <taxon>Actinopterygii</taxon>
        <taxon>Neopterygii</taxon>
        <taxon>Teleostei</taxon>
        <taxon>Neoteleostei</taxon>
        <taxon>Acanthomorphata</taxon>
        <taxon>Eupercaria</taxon>
        <taxon>Perciformes</taxon>
        <taxon>Cottioidei</taxon>
        <taxon>Cottales</taxon>
        <taxon>Liparidae</taxon>
        <taxon>Liparis</taxon>
    </lineage>
</organism>
<dbReference type="EMBL" id="SRLO01011223">
    <property type="protein sequence ID" value="TNN25979.1"/>
    <property type="molecule type" value="Genomic_DNA"/>
</dbReference>
<keyword evidence="2" id="KW-1185">Reference proteome</keyword>
<dbReference type="GO" id="GO:0004519">
    <property type="term" value="F:endonuclease activity"/>
    <property type="evidence" value="ECO:0007669"/>
    <property type="project" value="UniProtKB-KW"/>
</dbReference>
<accession>A0A4Z2EAY5</accession>
<gene>
    <name evidence="1" type="primary">Tsen54_0</name>
    <name evidence="1" type="ORF">EYF80_063885</name>
</gene>
<evidence type="ECO:0000313" key="2">
    <source>
        <dbReference type="Proteomes" id="UP000314294"/>
    </source>
</evidence>
<evidence type="ECO:0000313" key="1">
    <source>
        <dbReference type="EMBL" id="TNN25979.1"/>
    </source>
</evidence>
<comment type="caution">
    <text evidence="1">The sequence shown here is derived from an EMBL/GenBank/DDBJ whole genome shotgun (WGS) entry which is preliminary data.</text>
</comment>
<dbReference type="AlphaFoldDB" id="A0A4Z2EAY5"/>
<dbReference type="OrthoDB" id="408683at2759"/>
<protein>
    <submittedName>
        <fullName evidence="1">tRNA-splicing endonuclease subunit Sen54</fullName>
    </submittedName>
</protein>
<proteinExistence type="predicted"/>
<name>A0A4Z2EAY5_9TELE</name>